<accession>A0A0I9N5J3</accession>
<proteinExistence type="predicted"/>
<name>A0A0I9N5J3_BRUMA</name>
<dbReference type="WormBase" id="Bm9856">
    <property type="protein sequence ID" value="BM43660"/>
    <property type="gene ID" value="WBGene00230117"/>
</dbReference>
<reference evidence="1" key="2">
    <citation type="submission" date="2012-12" db="EMBL/GenBank/DDBJ databases">
        <authorList>
            <person name="Gao Y.W."/>
            <person name="Fan S.T."/>
            <person name="Sun H.T."/>
            <person name="Wang Z."/>
            <person name="Gao X.L."/>
            <person name="Li Y.G."/>
            <person name="Wang T.C."/>
            <person name="Zhang K."/>
            <person name="Xu W.W."/>
            <person name="Yu Z.J."/>
            <person name="Xia X.Z."/>
        </authorList>
    </citation>
    <scope>NUCLEOTIDE SEQUENCE</scope>
    <source>
        <strain evidence="1">FR3</strain>
    </source>
</reference>
<sequence>MDGINLDGFIYDCSPNGIRSIYCSVIGEVCLDETTEVISRSRKPSIGMWCKFKPFCQENGKWFARKIILMAHPRLKCLIRENECIVKGTAVVCNVSDCSGYLWNDYIGLIAVEGQMVNQLKPLTAVEFQALPLRKSGTSVYFMAKEICVESESVFQSEVLIFTQKAEVKADGRVYVSDCAITLLDIAYSAEPIIGTTISILYYRAYNDYASGIGIYATTDSNTVAGIRDDFFTTKRCFELCAECTEVEQFSNACEDLNIVSDQSLVIDDEISTIKIDISGSPIRNITEFAESNENNRSTNTSKMLVSLSDDSNCSMNQNFQPLNSIVLDNELNSSDKFPLNSFAEKSDRELASSSKDSVAVEPKNEFMRSKRDGLEPEDVWDDEFVEHLTHKLKEMKEIQDENDGKYNDVIDQYQNDNTSAEEEFRDKLKDYSEKECDSLLHVQNIETKMRNNVGSSSHLVISNQIMNGWDSKLSENLENNISVKKDIGTWINEMDKLCIKVLSNARLRNFVSVNENGNALLRDIMHYLNYQITMDEINEELGIPLSEVTPDCFNIVHEERALAICRKLMKMNGFERIANSKIPEIPAEMG</sequence>
<gene>
    <name evidence="1 2" type="ORF">Bm9856</name>
    <name evidence="1" type="ORF">BM_Bm9856</name>
</gene>
<evidence type="ECO:0000313" key="1">
    <source>
        <dbReference type="EMBL" id="CTP81236.1"/>
    </source>
</evidence>
<dbReference type="EMBL" id="LN856952">
    <property type="protein sequence ID" value="CTP81236.1"/>
    <property type="molecule type" value="Genomic_DNA"/>
</dbReference>
<protein>
    <submittedName>
        <fullName evidence="1">Bm9856</fullName>
    </submittedName>
</protein>
<dbReference type="AlphaFoldDB" id="A0A0I9N5J3"/>
<organism evidence="1">
    <name type="scientific">Brugia malayi</name>
    <name type="common">Filarial nematode worm</name>
    <dbReference type="NCBI Taxonomy" id="6279"/>
    <lineage>
        <taxon>Eukaryota</taxon>
        <taxon>Metazoa</taxon>
        <taxon>Ecdysozoa</taxon>
        <taxon>Nematoda</taxon>
        <taxon>Chromadorea</taxon>
        <taxon>Rhabditida</taxon>
        <taxon>Spirurina</taxon>
        <taxon>Spiruromorpha</taxon>
        <taxon>Filarioidea</taxon>
        <taxon>Onchocercidae</taxon>
        <taxon>Brugia</taxon>
    </lineage>
</organism>
<evidence type="ECO:0000313" key="2">
    <source>
        <dbReference type="WormBase" id="Bm9856"/>
    </source>
</evidence>
<reference evidence="1" key="1">
    <citation type="journal article" date="2007" name="Science">
        <title>Draft genome of the filarial nematode parasite Brugia malayi.</title>
        <authorList>
            <person name="Ghedin E."/>
            <person name="Wang S."/>
            <person name="Spiro D."/>
            <person name="Caler E."/>
            <person name="Zhao Q."/>
            <person name="Crabtree J."/>
            <person name="Allen J.E."/>
            <person name="Delcher A.L."/>
            <person name="Guiliano D.B."/>
            <person name="Miranda-Saavedra D."/>
            <person name="Angiuoli S.V."/>
            <person name="Creasy T."/>
            <person name="Amedeo P."/>
            <person name="Haas B."/>
            <person name="El-Sayed N.M."/>
            <person name="Wortman J.R."/>
            <person name="Feldblyum T."/>
            <person name="Tallon L."/>
            <person name="Schatz M."/>
            <person name="Shumway M."/>
            <person name="Koo H."/>
            <person name="Salzberg S.L."/>
            <person name="Schobel S."/>
            <person name="Pertea M."/>
            <person name="Pop M."/>
            <person name="White O."/>
            <person name="Barton G.J."/>
            <person name="Carlow C.K."/>
            <person name="Crawford M.J."/>
            <person name="Daub J."/>
            <person name="Dimmic M.W."/>
            <person name="Estes C.F."/>
            <person name="Foster J.M."/>
            <person name="Ganatra M."/>
            <person name="Gregory W.F."/>
            <person name="Johnson N.M."/>
            <person name="Jin J."/>
            <person name="Komuniecki R."/>
            <person name="Korf I."/>
            <person name="Kumar S."/>
            <person name="Laney S."/>
            <person name="Li B.W."/>
            <person name="Li W."/>
            <person name="Lindblom T.H."/>
            <person name="Lustigman S."/>
            <person name="Ma D."/>
            <person name="Maina C.V."/>
            <person name="Martin D.M."/>
            <person name="McCarter J.P."/>
            <person name="McReynolds L."/>
            <person name="Mitreva M."/>
            <person name="Nutman T.B."/>
            <person name="Parkinson J."/>
            <person name="Peregrin-Alvarez J.M."/>
            <person name="Poole C."/>
            <person name="Ren Q."/>
            <person name="Saunders L."/>
            <person name="Sluder A.E."/>
            <person name="Smith K."/>
            <person name="Stanke M."/>
            <person name="Unnasch T.R."/>
            <person name="Ware J."/>
            <person name="Wei A.D."/>
            <person name="Weil G."/>
            <person name="Williams D.J."/>
            <person name="Zhang Y."/>
            <person name="Williams S.A."/>
            <person name="Fraser-Liggett C."/>
            <person name="Slatko B."/>
            <person name="Blaxter M.L."/>
            <person name="Scott A.L."/>
        </authorList>
    </citation>
    <scope>NUCLEOTIDE SEQUENCE</scope>
    <source>
        <strain evidence="1">FR3</strain>
    </source>
</reference>